<feature type="signal peptide" evidence="1">
    <location>
        <begin position="1"/>
        <end position="19"/>
    </location>
</feature>
<dbReference type="Pfam" id="PF07589">
    <property type="entry name" value="PEP-CTERM"/>
    <property type="match status" value="1"/>
</dbReference>
<evidence type="ECO:0000259" key="2">
    <source>
        <dbReference type="Pfam" id="PF07589"/>
    </source>
</evidence>
<dbReference type="EMBL" id="JAPDDS010000002">
    <property type="protein sequence ID" value="MCW1883860.1"/>
    <property type="molecule type" value="Genomic_DNA"/>
</dbReference>
<evidence type="ECO:0000313" key="4">
    <source>
        <dbReference type="Proteomes" id="UP001207930"/>
    </source>
</evidence>
<gene>
    <name evidence="3" type="ORF">OKA04_03920</name>
</gene>
<keyword evidence="4" id="KW-1185">Reference proteome</keyword>
<proteinExistence type="predicted"/>
<protein>
    <submittedName>
        <fullName evidence="3">PEP-CTERM sorting domain-containing protein</fullName>
    </submittedName>
</protein>
<comment type="caution">
    <text evidence="3">The sequence shown here is derived from an EMBL/GenBank/DDBJ whole genome shotgun (WGS) entry which is preliminary data.</text>
</comment>
<dbReference type="InterPro" id="IPR013424">
    <property type="entry name" value="Ice-binding_C"/>
</dbReference>
<dbReference type="RefSeq" id="WP_264499822.1">
    <property type="nucleotide sequence ID" value="NZ_JAPDDS010000002.1"/>
</dbReference>
<accession>A0ABT3FJY3</accession>
<evidence type="ECO:0000313" key="3">
    <source>
        <dbReference type="EMBL" id="MCW1883860.1"/>
    </source>
</evidence>
<keyword evidence="1" id="KW-0732">Signal</keyword>
<evidence type="ECO:0000256" key="1">
    <source>
        <dbReference type="SAM" id="SignalP"/>
    </source>
</evidence>
<feature type="chain" id="PRO_5047372290" evidence="1">
    <location>
        <begin position="20"/>
        <end position="207"/>
    </location>
</feature>
<name>A0ABT3FJY3_9BACT</name>
<feature type="domain" description="Ice-binding protein C-terminal" evidence="2">
    <location>
        <begin position="185"/>
        <end position="207"/>
    </location>
</feature>
<reference evidence="3 4" key="1">
    <citation type="submission" date="2022-10" db="EMBL/GenBank/DDBJ databases">
        <title>Luteolibacter flavescens strain MCCC 1K03193, whole genome shotgun sequencing project.</title>
        <authorList>
            <person name="Zhao G."/>
            <person name="Shen L."/>
        </authorList>
    </citation>
    <scope>NUCLEOTIDE SEQUENCE [LARGE SCALE GENOMIC DNA]</scope>
    <source>
        <strain evidence="3 4">MCCC 1K03193</strain>
    </source>
</reference>
<organism evidence="3 4">
    <name type="scientific">Luteolibacter flavescens</name>
    <dbReference type="NCBI Taxonomy" id="1859460"/>
    <lineage>
        <taxon>Bacteria</taxon>
        <taxon>Pseudomonadati</taxon>
        <taxon>Verrucomicrobiota</taxon>
        <taxon>Verrucomicrobiia</taxon>
        <taxon>Verrucomicrobiales</taxon>
        <taxon>Verrucomicrobiaceae</taxon>
        <taxon>Luteolibacter</taxon>
    </lineage>
</organism>
<sequence>MKINALLFASVGLISSSFAASTLNLRNFSGVSVGLPIVNSEGAAVAVNSFHANAGYFNTTINWSTATAEIIKSAFVGIDTSPINGGTRSGLFTGQTFNGTLPAGFAGSQAYVVIANNADFSLATHFAVVAANVAFTGPDGFGNSAQTLDALSAANVVFGTVRQVTTQPDNLANAAFVSGVEMITAVPEPSIALLGALGVFGLVRRRR</sequence>
<dbReference type="Proteomes" id="UP001207930">
    <property type="component" value="Unassembled WGS sequence"/>
</dbReference>